<dbReference type="PANTHER" id="PTHR13710:SF152">
    <property type="entry name" value="ATP-DEPENDENT DNA HELICASE Q5"/>
    <property type="match status" value="1"/>
</dbReference>
<dbReference type="InterPro" id="IPR011545">
    <property type="entry name" value="DEAD/DEAH_box_helicase_dom"/>
</dbReference>
<evidence type="ECO:0000256" key="3">
    <source>
        <dbReference type="ARBA" id="ARBA00022801"/>
    </source>
</evidence>
<dbReference type="PANTHER" id="PTHR13710">
    <property type="entry name" value="DNA HELICASE RECQ FAMILY MEMBER"/>
    <property type="match status" value="1"/>
</dbReference>
<dbReference type="Pfam" id="PF16124">
    <property type="entry name" value="RecQ_Zn_bind"/>
    <property type="match status" value="1"/>
</dbReference>
<dbReference type="InterPro" id="IPR001650">
    <property type="entry name" value="Helicase_C-like"/>
</dbReference>
<evidence type="ECO:0000259" key="8">
    <source>
        <dbReference type="PROSITE" id="PS51192"/>
    </source>
</evidence>
<dbReference type="VEuPathDB" id="FungiDB:PAAG_07608"/>
<keyword evidence="2 7" id="KW-0547">Nucleotide-binding</keyword>
<dbReference type="GO" id="GO:0009378">
    <property type="term" value="F:four-way junction helicase activity"/>
    <property type="evidence" value="ECO:0007669"/>
    <property type="project" value="TreeGrafter"/>
</dbReference>
<dbReference type="HOGENOM" id="CLU_001103_9_3_1"/>
<dbReference type="InterPro" id="IPR032284">
    <property type="entry name" value="RecQ_Zn-bd"/>
</dbReference>
<dbReference type="CDD" id="cd17920">
    <property type="entry name" value="DEXHc_RecQ"/>
    <property type="match status" value="1"/>
</dbReference>
<dbReference type="InterPro" id="IPR014001">
    <property type="entry name" value="Helicase_ATP-bd"/>
</dbReference>
<dbReference type="AlphaFoldDB" id="C1HAF4"/>
<dbReference type="GeneID" id="9093579"/>
<dbReference type="GO" id="GO:0016887">
    <property type="term" value="F:ATP hydrolysis activity"/>
    <property type="evidence" value="ECO:0007669"/>
    <property type="project" value="RHEA"/>
</dbReference>
<dbReference type="GO" id="GO:0005524">
    <property type="term" value="F:ATP binding"/>
    <property type="evidence" value="ECO:0007669"/>
    <property type="project" value="UniProtKB-KW"/>
</dbReference>
<evidence type="ECO:0000256" key="7">
    <source>
        <dbReference type="RuleBase" id="RU364117"/>
    </source>
</evidence>
<organism evidence="10 11">
    <name type="scientific">Paracoccidioides lutzii (strain ATCC MYA-826 / Pb01)</name>
    <name type="common">Paracoccidioides brasiliensis</name>
    <dbReference type="NCBI Taxonomy" id="502779"/>
    <lineage>
        <taxon>Eukaryota</taxon>
        <taxon>Fungi</taxon>
        <taxon>Dikarya</taxon>
        <taxon>Ascomycota</taxon>
        <taxon>Pezizomycotina</taxon>
        <taxon>Eurotiomycetes</taxon>
        <taxon>Eurotiomycetidae</taxon>
        <taxon>Onygenales</taxon>
        <taxon>Ajellomycetaceae</taxon>
        <taxon>Paracoccidioides</taxon>
    </lineage>
</organism>
<evidence type="ECO:0000256" key="2">
    <source>
        <dbReference type="ARBA" id="ARBA00022741"/>
    </source>
</evidence>
<keyword evidence="11" id="KW-1185">Reference proteome</keyword>
<evidence type="ECO:0000259" key="9">
    <source>
        <dbReference type="PROSITE" id="PS51194"/>
    </source>
</evidence>
<evidence type="ECO:0000256" key="1">
    <source>
        <dbReference type="ARBA" id="ARBA00005446"/>
    </source>
</evidence>
<dbReference type="GO" id="GO:0043138">
    <property type="term" value="F:3'-5' DNA helicase activity"/>
    <property type="evidence" value="ECO:0007669"/>
    <property type="project" value="UniProtKB-EC"/>
</dbReference>
<dbReference type="OMA" id="CRWQFLL"/>
<evidence type="ECO:0000256" key="6">
    <source>
        <dbReference type="ARBA" id="ARBA00034617"/>
    </source>
</evidence>
<dbReference type="GO" id="GO:0005634">
    <property type="term" value="C:nucleus"/>
    <property type="evidence" value="ECO:0007669"/>
    <property type="project" value="UniProtKB-SubCell"/>
</dbReference>
<comment type="similarity">
    <text evidence="1 7">Belongs to the helicase family. RecQ subfamily.</text>
</comment>
<evidence type="ECO:0000313" key="10">
    <source>
        <dbReference type="EMBL" id="EEH37327.1"/>
    </source>
</evidence>
<dbReference type="PROSITE" id="PS51194">
    <property type="entry name" value="HELICASE_CTER"/>
    <property type="match status" value="1"/>
</dbReference>
<comment type="catalytic activity">
    <reaction evidence="7">
        <text>ATP + H2O = ADP + phosphate + H(+)</text>
        <dbReference type="Rhea" id="RHEA:13065"/>
        <dbReference type="ChEBI" id="CHEBI:15377"/>
        <dbReference type="ChEBI" id="CHEBI:15378"/>
        <dbReference type="ChEBI" id="CHEBI:30616"/>
        <dbReference type="ChEBI" id="CHEBI:43474"/>
        <dbReference type="ChEBI" id="CHEBI:456216"/>
    </reaction>
</comment>
<dbReference type="GO" id="GO:0005694">
    <property type="term" value="C:chromosome"/>
    <property type="evidence" value="ECO:0007669"/>
    <property type="project" value="TreeGrafter"/>
</dbReference>
<gene>
    <name evidence="10" type="ORF">PAAG_07608</name>
</gene>
<dbReference type="NCBIfam" id="TIGR00614">
    <property type="entry name" value="recQ_fam"/>
    <property type="match status" value="1"/>
</dbReference>
<dbReference type="SUPFAM" id="SSF52540">
    <property type="entry name" value="P-loop containing nucleoside triphosphate hydrolases"/>
    <property type="match status" value="1"/>
</dbReference>
<keyword evidence="4 7" id="KW-0347">Helicase</keyword>
<dbReference type="GO" id="GO:0005737">
    <property type="term" value="C:cytoplasm"/>
    <property type="evidence" value="ECO:0007669"/>
    <property type="project" value="TreeGrafter"/>
</dbReference>
<name>C1HAF4_PARBA</name>
<dbReference type="Gene3D" id="3.40.50.300">
    <property type="entry name" value="P-loop containing nucleotide triphosphate hydrolases"/>
    <property type="match status" value="2"/>
</dbReference>
<evidence type="ECO:0000313" key="11">
    <source>
        <dbReference type="Proteomes" id="UP000002059"/>
    </source>
</evidence>
<dbReference type="InterPro" id="IPR004589">
    <property type="entry name" value="DNA_helicase_ATP-dep_RecQ"/>
</dbReference>
<dbReference type="GO" id="GO:0000724">
    <property type="term" value="P:double-strand break repair via homologous recombination"/>
    <property type="evidence" value="ECO:0007669"/>
    <property type="project" value="TreeGrafter"/>
</dbReference>
<dbReference type="EC" id="5.6.2.4" evidence="7"/>
<dbReference type="FunFam" id="3.40.50.300:FF:001834">
    <property type="entry name" value="ATP-dependent DNA helicase"/>
    <property type="match status" value="1"/>
</dbReference>
<dbReference type="SMART" id="SM00487">
    <property type="entry name" value="DEXDc"/>
    <property type="match status" value="1"/>
</dbReference>
<evidence type="ECO:0000256" key="4">
    <source>
        <dbReference type="ARBA" id="ARBA00022806"/>
    </source>
</evidence>
<dbReference type="eggNOG" id="KOG0351">
    <property type="taxonomic scope" value="Eukaryota"/>
</dbReference>
<dbReference type="EMBL" id="KN294017">
    <property type="protein sequence ID" value="EEH37327.1"/>
    <property type="molecule type" value="Genomic_DNA"/>
</dbReference>
<feature type="domain" description="Helicase ATP-binding" evidence="8">
    <location>
        <begin position="34"/>
        <end position="210"/>
    </location>
</feature>
<dbReference type="InterPro" id="IPR027417">
    <property type="entry name" value="P-loop_NTPase"/>
</dbReference>
<reference evidence="10 11" key="1">
    <citation type="journal article" date="2011" name="PLoS Genet.">
        <title>Comparative genomic analysis of human fungal pathogens causing paracoccidioidomycosis.</title>
        <authorList>
            <person name="Desjardins C.A."/>
            <person name="Champion M.D."/>
            <person name="Holder J.W."/>
            <person name="Muszewska A."/>
            <person name="Goldberg J."/>
            <person name="Bailao A.M."/>
            <person name="Brigido M.M."/>
            <person name="Ferreira M.E."/>
            <person name="Garcia A.M."/>
            <person name="Grynberg M."/>
            <person name="Gujja S."/>
            <person name="Heiman D.I."/>
            <person name="Henn M.R."/>
            <person name="Kodira C.D."/>
            <person name="Leon-Narvaez H."/>
            <person name="Longo L.V."/>
            <person name="Ma L.J."/>
            <person name="Malavazi I."/>
            <person name="Matsuo A.L."/>
            <person name="Morais F.V."/>
            <person name="Pereira M."/>
            <person name="Rodriguez-Brito S."/>
            <person name="Sakthikumar S."/>
            <person name="Salem-Izacc S.M."/>
            <person name="Sykes S.M."/>
            <person name="Teixeira M.M."/>
            <person name="Vallejo M.C."/>
            <person name="Walter M.E."/>
            <person name="Yandava C."/>
            <person name="Young S."/>
            <person name="Zeng Q."/>
            <person name="Zucker J."/>
            <person name="Felipe M.S."/>
            <person name="Goldman G.H."/>
            <person name="Haas B.J."/>
            <person name="McEwen J.G."/>
            <person name="Nino-Vega G."/>
            <person name="Puccia R."/>
            <person name="San-Blas G."/>
            <person name="Soares C.M."/>
            <person name="Birren B.W."/>
            <person name="Cuomo C.A."/>
        </authorList>
    </citation>
    <scope>NUCLEOTIDE SEQUENCE [LARGE SCALE GENOMIC DNA]</scope>
    <source>
        <strain evidence="11">ATCC MYA-826 / Pb01</strain>
    </source>
</reference>
<dbReference type="Pfam" id="PF00270">
    <property type="entry name" value="DEAD"/>
    <property type="match status" value="1"/>
</dbReference>
<dbReference type="GO" id="GO:0003676">
    <property type="term" value="F:nucleic acid binding"/>
    <property type="evidence" value="ECO:0007669"/>
    <property type="project" value="InterPro"/>
</dbReference>
<dbReference type="OrthoDB" id="10261556at2759"/>
<keyword evidence="7" id="KW-0539">Nucleus</keyword>
<keyword evidence="3 7" id="KW-0378">Hydrolase</keyword>
<sequence length="572" mass="64073">MPLQKDKRHLIDIDFTLRRVFGKKTFRPLQREVIEAAIEGHDVFLQAATSFGKSLCFQLPAIVGHGVTIVVSPLLALMVDQVTALEANGIPVATINSTTTLTRRREIVKDLLSGHPTLRLLYVTPEFCQTDSFRRNLQTVHLQGELARIAIDEAHCVSEWGHDFRPAYKELSWFRKELRRPFVPITALTATATARVRSDIISLLGLDPLTLRKFSTGSARPNIHYEVRYLSDCSVDPAVPGTDQLNDLLCWLSSIHNRRVARLTPPQQENSDEPSMTILPPLPPLIGIIYVPLRAICTELANSLSASPLNIKAVAYHAGLSASERSRIQSLWSSPSKLSGSTKEKSGEKPKSPAFCIVVATNAFGMGIDNPHVRFVIHWTPPRSFEGFVQESGRAGRDGRAAVSLVYYSSQERDRVMDRMTRDQDWHFEADLQGNNPASKKRKATTANLEAKIRNQEALLESFKRMVKYCETTTRCRHDVIREFFGERDPNLDARMGQPSQVCKGTSISSMCDFACDFCKEGREALTRRKKLSGAHEHSGDDYAESVLSAAVSREKFTGFRAASLIDIYKRY</sequence>
<dbReference type="Pfam" id="PF00271">
    <property type="entry name" value="Helicase_C"/>
    <property type="match status" value="1"/>
</dbReference>
<comment type="catalytic activity">
    <reaction evidence="6 7">
        <text>Couples ATP hydrolysis with the unwinding of duplex DNA by translocating in the 3'-5' direction.</text>
        <dbReference type="EC" id="5.6.2.4"/>
    </reaction>
</comment>
<protein>
    <recommendedName>
        <fullName evidence="7">ATP-dependent DNA helicase</fullName>
        <ecNumber evidence="7">5.6.2.4</ecNumber>
    </recommendedName>
</protein>
<dbReference type="Proteomes" id="UP000002059">
    <property type="component" value="Partially assembled WGS sequence"/>
</dbReference>
<comment type="subcellular location">
    <subcellularLocation>
        <location evidence="7">Nucleus</location>
    </subcellularLocation>
</comment>
<keyword evidence="5 7" id="KW-0067">ATP-binding</keyword>
<feature type="domain" description="Helicase C-terminal" evidence="9">
    <location>
        <begin position="278"/>
        <end position="443"/>
    </location>
</feature>
<dbReference type="SMART" id="SM00490">
    <property type="entry name" value="HELICc"/>
    <property type="match status" value="1"/>
</dbReference>
<evidence type="ECO:0000256" key="5">
    <source>
        <dbReference type="ARBA" id="ARBA00022840"/>
    </source>
</evidence>
<accession>C1HAF4</accession>
<dbReference type="RefSeq" id="XP_002790309.1">
    <property type="nucleotide sequence ID" value="XM_002790263.1"/>
</dbReference>
<dbReference type="STRING" id="502779.C1HAF4"/>
<proteinExistence type="inferred from homology"/>
<dbReference type="PROSITE" id="PS51192">
    <property type="entry name" value="HELICASE_ATP_BIND_1"/>
    <property type="match status" value="1"/>
</dbReference>
<dbReference type="KEGG" id="pbl:PAAG_07608"/>